<dbReference type="PROSITE" id="PS51318">
    <property type="entry name" value="TAT"/>
    <property type="match status" value="1"/>
</dbReference>
<dbReference type="Gene3D" id="3.40.710.10">
    <property type="entry name" value="DD-peptidase/beta-lactamase superfamily"/>
    <property type="match status" value="2"/>
</dbReference>
<evidence type="ECO:0000313" key="5">
    <source>
        <dbReference type="EMBL" id="ATI41218.1"/>
    </source>
</evidence>
<dbReference type="InterPro" id="IPR012338">
    <property type="entry name" value="Beta-lactam/transpept-like"/>
</dbReference>
<evidence type="ECO:0000313" key="6">
    <source>
        <dbReference type="Proteomes" id="UP000219050"/>
    </source>
</evidence>
<evidence type="ECO:0000256" key="3">
    <source>
        <dbReference type="SAM" id="MobiDB-lite"/>
    </source>
</evidence>
<evidence type="ECO:0000256" key="2">
    <source>
        <dbReference type="ARBA" id="ARBA00022801"/>
    </source>
</evidence>
<dbReference type="NCBIfam" id="TIGR00666">
    <property type="entry name" value="PBP4"/>
    <property type="match status" value="1"/>
</dbReference>
<accession>A0A291LXI4</accession>
<feature type="signal peptide" evidence="4">
    <location>
        <begin position="1"/>
        <end position="26"/>
    </location>
</feature>
<dbReference type="InterPro" id="IPR006311">
    <property type="entry name" value="TAT_signal"/>
</dbReference>
<evidence type="ECO:0000256" key="4">
    <source>
        <dbReference type="SAM" id="SignalP"/>
    </source>
</evidence>
<dbReference type="GO" id="GO:0006508">
    <property type="term" value="P:proteolysis"/>
    <property type="evidence" value="ECO:0007669"/>
    <property type="project" value="InterPro"/>
</dbReference>
<dbReference type="PANTHER" id="PTHR30023">
    <property type="entry name" value="D-ALANYL-D-ALANINE CARBOXYPEPTIDASE"/>
    <property type="match status" value="1"/>
</dbReference>
<feature type="region of interest" description="Disordered" evidence="3">
    <location>
        <begin position="28"/>
        <end position="57"/>
    </location>
</feature>
<gene>
    <name evidence="5" type="ORF">CBW24_03840</name>
</gene>
<dbReference type="InterPro" id="IPR000667">
    <property type="entry name" value="Peptidase_S13"/>
</dbReference>
<dbReference type="Proteomes" id="UP000219050">
    <property type="component" value="Chromosome"/>
</dbReference>
<sequence>MTGPNRLSRRALLGGLLAGAAAPAMANAPLTSLTPRPRPALPPEEAAKPPPPPPPPLADVIAAAGLSGKVAVTVADAETGEVLEQSGGDMPLPPASTAKAITALYALNRLGPSYMFRTRVLATAPVVDGRLDGDLILAGSGDPTLDTDRLGDLVLALKAKGLVEITGRLLIWGAALPQVPTIDPGQPDHVGYSPGVSGLNLNFNRVHFEWRRANAGYELTMDARSGRYRPAVSTSRIEAVDRALPIYTYQAAGARDDWTVAAQALGSGGSRWLPVHNPQAYCADVFRGLLRSNGITTPEPVTIESLPRDMVLMAESLSQPLRVILEDMLLYSTNITAEAVGMAATAARGERPSDLPDSAGRMTEWLQAMAETGDARFVDHSGLGEQSGISPNDMVRALTRLGPVAEIRGILKSVPMRDANYTIVKNHPAQVRAKTGTLNFVSALCGFQTMADGRELAFAMVMADQDLRAQLSREDRERPDGGAAWNGRAKRLQMTLLRRWSETGVI</sequence>
<dbReference type="Pfam" id="PF02113">
    <property type="entry name" value="Peptidase_S13"/>
    <property type="match status" value="1"/>
</dbReference>
<evidence type="ECO:0000256" key="1">
    <source>
        <dbReference type="ARBA" id="ARBA00006096"/>
    </source>
</evidence>
<name>A0A291LXI4_9RHOB</name>
<protein>
    <submittedName>
        <fullName evidence="5">D-alanyl-D-alanine carboxypeptidase/D-alanyl-D-alanine-endopeptidase</fullName>
    </submittedName>
</protein>
<keyword evidence="6" id="KW-1185">Reference proteome</keyword>
<dbReference type="PRINTS" id="PR00922">
    <property type="entry name" value="DADACBPTASE3"/>
</dbReference>
<keyword evidence="4" id="KW-0732">Signal</keyword>
<dbReference type="GO" id="GO:0000270">
    <property type="term" value="P:peptidoglycan metabolic process"/>
    <property type="evidence" value="ECO:0007669"/>
    <property type="project" value="TreeGrafter"/>
</dbReference>
<reference evidence="5 6" key="1">
    <citation type="submission" date="2017-05" db="EMBL/GenBank/DDBJ databases">
        <title>Comparative genomic and metabolic analysis of manganese-oxidizing mechanisms in Celeribater manganoxidans DY25T: its adaption to the environment of polymetallic nodule.</title>
        <authorList>
            <person name="Wang X."/>
        </authorList>
    </citation>
    <scope>NUCLEOTIDE SEQUENCE [LARGE SCALE GENOMIC DNA]</scope>
    <source>
        <strain evidence="5 6">DY25</strain>
    </source>
</reference>
<dbReference type="AlphaFoldDB" id="A0A291LXI4"/>
<proteinExistence type="inferred from homology"/>
<dbReference type="KEGG" id="cmag:CBW24_03840"/>
<dbReference type="SUPFAM" id="SSF56601">
    <property type="entry name" value="beta-lactamase/transpeptidase-like"/>
    <property type="match status" value="1"/>
</dbReference>
<dbReference type="GO" id="GO:0004185">
    <property type="term" value="F:serine-type carboxypeptidase activity"/>
    <property type="evidence" value="ECO:0007669"/>
    <property type="project" value="InterPro"/>
</dbReference>
<dbReference type="OrthoDB" id="5372081at2"/>
<feature type="compositionally biased region" description="Pro residues" evidence="3">
    <location>
        <begin position="36"/>
        <end position="57"/>
    </location>
</feature>
<organism evidence="5 6">
    <name type="scientific">Pacificitalea manganoxidans</name>
    <dbReference type="NCBI Taxonomy" id="1411902"/>
    <lineage>
        <taxon>Bacteria</taxon>
        <taxon>Pseudomonadati</taxon>
        <taxon>Pseudomonadota</taxon>
        <taxon>Alphaproteobacteria</taxon>
        <taxon>Rhodobacterales</taxon>
        <taxon>Paracoccaceae</taxon>
        <taxon>Pacificitalea</taxon>
    </lineage>
</organism>
<dbReference type="RefSeq" id="WP_097372736.1">
    <property type="nucleotide sequence ID" value="NZ_CP021404.1"/>
</dbReference>
<dbReference type="EMBL" id="CP021404">
    <property type="protein sequence ID" value="ATI41218.1"/>
    <property type="molecule type" value="Genomic_DNA"/>
</dbReference>
<keyword evidence="5" id="KW-0645">Protease</keyword>
<keyword evidence="2" id="KW-0378">Hydrolase</keyword>
<keyword evidence="5" id="KW-0121">Carboxypeptidase</keyword>
<feature type="chain" id="PRO_5012538896" evidence="4">
    <location>
        <begin position="27"/>
        <end position="506"/>
    </location>
</feature>
<dbReference type="PANTHER" id="PTHR30023:SF0">
    <property type="entry name" value="PENICILLIN-SENSITIVE CARBOXYPEPTIDASE A"/>
    <property type="match status" value="1"/>
</dbReference>
<dbReference type="Gene3D" id="3.50.80.20">
    <property type="entry name" value="D-Ala-D-Ala carboxypeptidase C, peptidase S13"/>
    <property type="match status" value="1"/>
</dbReference>
<comment type="similarity">
    <text evidence="1">Belongs to the peptidase S13 family.</text>
</comment>